<proteinExistence type="predicted"/>
<feature type="compositionally biased region" description="Low complexity" evidence="1">
    <location>
        <begin position="114"/>
        <end position="125"/>
    </location>
</feature>
<name>A0ABX0YXT0_STRTL</name>
<feature type="region of interest" description="Disordered" evidence="1">
    <location>
        <begin position="1"/>
        <end position="30"/>
    </location>
</feature>
<feature type="region of interest" description="Disordered" evidence="1">
    <location>
        <begin position="103"/>
        <end position="125"/>
    </location>
</feature>
<reference evidence="2 3" key="1">
    <citation type="submission" date="2020-03" db="EMBL/GenBank/DDBJ databases">
        <title>WGS of actinomycetes isolated from Thailand.</title>
        <authorList>
            <person name="Thawai C."/>
        </authorList>
    </citation>
    <scope>NUCLEOTIDE SEQUENCE [LARGE SCALE GENOMIC DNA]</scope>
    <source>
        <strain evidence="2 3">NBRC 13905</strain>
    </source>
</reference>
<feature type="compositionally biased region" description="Low complexity" evidence="1">
    <location>
        <begin position="351"/>
        <end position="360"/>
    </location>
</feature>
<keyword evidence="3" id="KW-1185">Reference proteome</keyword>
<feature type="compositionally biased region" description="Low complexity" evidence="1">
    <location>
        <begin position="1"/>
        <end position="13"/>
    </location>
</feature>
<evidence type="ECO:0000256" key="1">
    <source>
        <dbReference type="SAM" id="MobiDB-lite"/>
    </source>
</evidence>
<protein>
    <recommendedName>
        <fullName evidence="4">Alanine-rich protein</fullName>
    </recommendedName>
</protein>
<feature type="compositionally biased region" description="Basic residues" evidence="1">
    <location>
        <begin position="103"/>
        <end position="113"/>
    </location>
</feature>
<sequence length="571" mass="58859">MTTSSPETSTRTTGARRAHPEAHDRAAVHPPLPCEPYLDGLFTYCLSVLCDHDEAVTALADALVVAERRGRRPGPDAAGRRAWLYALARWSCLRILAGHRRGRRAAHPGRHGGTRAARPGGRPAAVPEDVRQQRQGELARLAWPEAAGTSPEQREALELAVRHQLTVAEVAAVLGRHPVATRELLASAACEVERTRAALVVAEAGGCPGTTALTGDRPVVLTPALRNELVRHVDDCPRCRRSAQRAVPGRWPGSSVTPAELPVLRAPRADLRAALTRHPRPWTGGPRFDRRGFPMDPGHRAARRARLRTRAVTTAVVATVVTAPALALWVAHRSGPAGREQDGVPATAREAPGPGVPAGEGADGRRNAGRGTGGDTARASADSGPVTAGEVSVQVSDADEAGRGGGRLTVVATGSGDTTLVTLTASGPDPVHWSVTTGVAWLYPNRSSGTLQPGASTTVRIHVDPLREPAGRWRAQVTVGPVGAVITISGHGPVPAPSTPTHRVTPPAGTRPHPSVSPRPTHTPADPPGGGTPGDGTTPPPDPTPSSGTGGGTSGPPGDDGAGPGGATAGP</sequence>
<accession>A0ABX0YXT0</accession>
<dbReference type="EMBL" id="JAATEL010000044">
    <property type="protein sequence ID" value="NJP17462.1"/>
    <property type="molecule type" value="Genomic_DNA"/>
</dbReference>
<organism evidence="2 3">
    <name type="scientific">Streptomyces thermoviolaceus subsp. thermoviolaceus</name>
    <dbReference type="NCBI Taxonomy" id="66860"/>
    <lineage>
        <taxon>Bacteria</taxon>
        <taxon>Bacillati</taxon>
        <taxon>Actinomycetota</taxon>
        <taxon>Actinomycetes</taxon>
        <taxon>Kitasatosporales</taxon>
        <taxon>Streptomycetaceae</taxon>
        <taxon>Streptomyces</taxon>
    </lineage>
</organism>
<feature type="region of interest" description="Disordered" evidence="1">
    <location>
        <begin position="335"/>
        <end position="389"/>
    </location>
</feature>
<feature type="compositionally biased region" description="Basic and acidic residues" evidence="1">
    <location>
        <begin position="18"/>
        <end position="27"/>
    </location>
</feature>
<evidence type="ECO:0000313" key="3">
    <source>
        <dbReference type="Proteomes" id="UP000635996"/>
    </source>
</evidence>
<feature type="region of interest" description="Disordered" evidence="1">
    <location>
        <begin position="488"/>
        <end position="571"/>
    </location>
</feature>
<comment type="caution">
    <text evidence="2">The sequence shown here is derived from an EMBL/GenBank/DDBJ whole genome shotgun (WGS) entry which is preliminary data.</text>
</comment>
<evidence type="ECO:0008006" key="4">
    <source>
        <dbReference type="Google" id="ProtNLM"/>
    </source>
</evidence>
<gene>
    <name evidence="2" type="ORF">HCJ95_25130</name>
</gene>
<evidence type="ECO:0000313" key="2">
    <source>
        <dbReference type="EMBL" id="NJP17462.1"/>
    </source>
</evidence>
<feature type="compositionally biased region" description="Basic and acidic residues" evidence="1">
    <location>
        <begin position="287"/>
        <end position="296"/>
    </location>
</feature>
<feature type="region of interest" description="Disordered" evidence="1">
    <location>
        <begin position="277"/>
        <end position="296"/>
    </location>
</feature>
<feature type="compositionally biased region" description="Gly residues" evidence="1">
    <location>
        <begin position="548"/>
        <end position="571"/>
    </location>
</feature>
<dbReference type="Proteomes" id="UP000635996">
    <property type="component" value="Unassembled WGS sequence"/>
</dbReference>
<dbReference type="RefSeq" id="WP_168132455.1">
    <property type="nucleotide sequence ID" value="NZ_BMVZ01000005.1"/>
</dbReference>